<dbReference type="EMBL" id="AP005391">
    <property type="protein sequence ID" value="BAD10285.1"/>
    <property type="molecule type" value="Genomic_DNA"/>
</dbReference>
<gene>
    <name evidence="2" type="ORF">OJ1111_H02.1</name>
    <name evidence="3" type="ORF">OSJNBb0092C08.30</name>
</gene>
<accession>Q6Z230</accession>
<evidence type="ECO:0000313" key="3">
    <source>
        <dbReference type="EMBL" id="BAD10285.1"/>
    </source>
</evidence>
<feature type="compositionally biased region" description="Low complexity" evidence="1">
    <location>
        <begin position="189"/>
        <end position="207"/>
    </location>
</feature>
<feature type="compositionally biased region" description="Low complexity" evidence="1">
    <location>
        <begin position="150"/>
        <end position="159"/>
    </location>
</feature>
<reference evidence="3" key="2">
    <citation type="submission" date="2002-06" db="EMBL/GenBank/DDBJ databases">
        <title>Oryza sativa nipponbare(GA3) genomic DNA, chromosome 8, BAC clone:OSJNBb0092C08.</title>
        <authorList>
            <person name="Sasaki T."/>
            <person name="Matsumoto T."/>
            <person name="Katayose Y."/>
        </authorList>
    </citation>
    <scope>NUCLEOTIDE SEQUENCE</scope>
</reference>
<evidence type="ECO:0000313" key="2">
    <source>
        <dbReference type="EMBL" id="BAD09284.1"/>
    </source>
</evidence>
<reference evidence="4" key="4">
    <citation type="journal article" date="2008" name="Nucleic Acids Res.">
        <title>The rice annotation project database (RAP-DB): 2008 update.</title>
        <authorList>
            <consortium name="The rice annotation project (RAP)"/>
        </authorList>
    </citation>
    <scope>GENOME REANNOTATION</scope>
    <source>
        <strain evidence="4">cv. Nipponbare</strain>
    </source>
</reference>
<organism evidence="3 4">
    <name type="scientific">Oryza sativa subsp. japonica</name>
    <name type="common">Rice</name>
    <dbReference type="NCBI Taxonomy" id="39947"/>
    <lineage>
        <taxon>Eukaryota</taxon>
        <taxon>Viridiplantae</taxon>
        <taxon>Streptophyta</taxon>
        <taxon>Embryophyta</taxon>
        <taxon>Tracheophyta</taxon>
        <taxon>Spermatophyta</taxon>
        <taxon>Magnoliopsida</taxon>
        <taxon>Liliopsida</taxon>
        <taxon>Poales</taxon>
        <taxon>Poaceae</taxon>
        <taxon>BOP clade</taxon>
        <taxon>Oryzoideae</taxon>
        <taxon>Oryzeae</taxon>
        <taxon>Oryzinae</taxon>
        <taxon>Oryza</taxon>
        <taxon>Oryza sativa</taxon>
    </lineage>
</organism>
<dbReference type="EMBL" id="AP004213">
    <property type="protein sequence ID" value="BAD09284.1"/>
    <property type="molecule type" value="Genomic_DNA"/>
</dbReference>
<sequence length="366" mass="40504">MPLASSTTTLCYRWYAFQRANPNKMAWTNEDDAPWKKMPENRFTPSPPPRDAAIHLSHGAAAKKRRLGRYPAEGEKPPLSPTRARDCLCCRGMHETPRAHDAGCARVVAGTGHVRVHVPSRSAPRPPAAATARLSLPPSPLIVHSPTPNPAAARAPTAPFTDGWGETRRRWGGRGRWRRGKKGTAAVAPLRLRPNTSPPLSLRPSLLMADGEQSPSRGRRCHKSVGSSTTSLPPTPPHCYVPPAYSQRRGQGWKRKFVVREAVSMSYAVVQRIGPSGGSRKGARGQKQSIQFREYMNNMLKESRLIPAVNFVHEKCMGVVQNAYENPSGLYKCIMFKTSNEEHRSIIMHSSNSSEEKMTTTPEREP</sequence>
<dbReference type="AlphaFoldDB" id="Q6Z230"/>
<dbReference type="Proteomes" id="UP000000763">
    <property type="component" value="Chromosome 8"/>
</dbReference>
<feature type="compositionally biased region" description="Basic residues" evidence="1">
    <location>
        <begin position="170"/>
        <end position="182"/>
    </location>
</feature>
<evidence type="ECO:0000313" key="4">
    <source>
        <dbReference type="Proteomes" id="UP000000763"/>
    </source>
</evidence>
<proteinExistence type="predicted"/>
<reference evidence="2" key="1">
    <citation type="submission" date="2001-09" db="EMBL/GenBank/DDBJ databases">
        <title>Oryza sativa nipponbare(GA3) genomic DNA, chromosome 8, BAC clone:OJ1111_H02.</title>
        <authorList>
            <person name="Sasaki T."/>
            <person name="Matsumoto T."/>
            <person name="Yamamoto K."/>
        </authorList>
    </citation>
    <scope>NUCLEOTIDE SEQUENCE</scope>
</reference>
<reference evidence="4" key="3">
    <citation type="journal article" date="2005" name="Nature">
        <title>The map-based sequence of the rice genome.</title>
        <authorList>
            <consortium name="International rice genome sequencing project (IRGSP)"/>
            <person name="Matsumoto T."/>
            <person name="Wu J."/>
            <person name="Kanamori H."/>
            <person name="Katayose Y."/>
            <person name="Fujisawa M."/>
            <person name="Namiki N."/>
            <person name="Mizuno H."/>
            <person name="Yamamoto K."/>
            <person name="Antonio B.A."/>
            <person name="Baba T."/>
            <person name="Sakata K."/>
            <person name="Nagamura Y."/>
            <person name="Aoki H."/>
            <person name="Arikawa K."/>
            <person name="Arita K."/>
            <person name="Bito T."/>
            <person name="Chiden Y."/>
            <person name="Fujitsuka N."/>
            <person name="Fukunaka R."/>
            <person name="Hamada M."/>
            <person name="Harada C."/>
            <person name="Hayashi A."/>
            <person name="Hijishita S."/>
            <person name="Honda M."/>
            <person name="Hosokawa S."/>
            <person name="Ichikawa Y."/>
            <person name="Idonuma A."/>
            <person name="Iijima M."/>
            <person name="Ikeda M."/>
            <person name="Ikeno M."/>
            <person name="Ito K."/>
            <person name="Ito S."/>
            <person name="Ito T."/>
            <person name="Ito Y."/>
            <person name="Ito Y."/>
            <person name="Iwabuchi A."/>
            <person name="Kamiya K."/>
            <person name="Karasawa W."/>
            <person name="Kurita K."/>
            <person name="Katagiri S."/>
            <person name="Kikuta A."/>
            <person name="Kobayashi H."/>
            <person name="Kobayashi N."/>
            <person name="Machita K."/>
            <person name="Maehara T."/>
            <person name="Masukawa M."/>
            <person name="Mizubayashi T."/>
            <person name="Mukai Y."/>
            <person name="Nagasaki H."/>
            <person name="Nagata Y."/>
            <person name="Naito S."/>
            <person name="Nakashima M."/>
            <person name="Nakama Y."/>
            <person name="Nakamichi Y."/>
            <person name="Nakamura M."/>
            <person name="Meguro A."/>
            <person name="Negishi M."/>
            <person name="Ohta I."/>
            <person name="Ohta T."/>
            <person name="Okamoto M."/>
            <person name="Ono N."/>
            <person name="Saji S."/>
            <person name="Sakaguchi M."/>
            <person name="Sakai K."/>
            <person name="Shibata M."/>
            <person name="Shimokawa T."/>
            <person name="Song J."/>
            <person name="Takazaki Y."/>
            <person name="Terasawa K."/>
            <person name="Tsugane M."/>
            <person name="Tsuji K."/>
            <person name="Ueda S."/>
            <person name="Waki K."/>
            <person name="Yamagata H."/>
            <person name="Yamamoto M."/>
            <person name="Yamamoto S."/>
            <person name="Yamane H."/>
            <person name="Yoshiki S."/>
            <person name="Yoshihara R."/>
            <person name="Yukawa K."/>
            <person name="Zhong H."/>
            <person name="Yano M."/>
            <person name="Yuan Q."/>
            <person name="Ouyang S."/>
            <person name="Liu J."/>
            <person name="Jones K.M."/>
            <person name="Gansberger K."/>
            <person name="Moffat K."/>
            <person name="Hill J."/>
            <person name="Bera J."/>
            <person name="Fadrosh D."/>
            <person name="Jin S."/>
            <person name="Johri S."/>
            <person name="Kim M."/>
            <person name="Overton L."/>
            <person name="Reardon M."/>
            <person name="Tsitrin T."/>
            <person name="Vuong H."/>
            <person name="Weaver B."/>
            <person name="Ciecko A."/>
            <person name="Tallon L."/>
            <person name="Jackson J."/>
            <person name="Pai G."/>
            <person name="Aken S.V."/>
            <person name="Utterback T."/>
            <person name="Reidmuller S."/>
            <person name="Feldblyum T."/>
            <person name="Hsiao J."/>
            <person name="Zismann V."/>
            <person name="Iobst S."/>
            <person name="de Vazeille A.R."/>
            <person name="Buell C.R."/>
            <person name="Ying K."/>
            <person name="Li Y."/>
            <person name="Lu T."/>
            <person name="Huang Y."/>
            <person name="Zhao Q."/>
            <person name="Feng Q."/>
            <person name="Zhang L."/>
            <person name="Zhu J."/>
            <person name="Weng Q."/>
            <person name="Mu J."/>
            <person name="Lu Y."/>
            <person name="Fan D."/>
            <person name="Liu Y."/>
            <person name="Guan J."/>
            <person name="Zhang Y."/>
            <person name="Yu S."/>
            <person name="Liu X."/>
            <person name="Zhang Y."/>
            <person name="Hong G."/>
            <person name="Han B."/>
            <person name="Choisne N."/>
            <person name="Demange N."/>
            <person name="Orjeda G."/>
            <person name="Samain S."/>
            <person name="Cattolico L."/>
            <person name="Pelletier E."/>
            <person name="Couloux A."/>
            <person name="Segurens B."/>
            <person name="Wincker P."/>
            <person name="D'Hont A."/>
            <person name="Scarpelli C."/>
            <person name="Weissenbach J."/>
            <person name="Salanoubat M."/>
            <person name="Quetier F."/>
            <person name="Yu Y."/>
            <person name="Kim H.R."/>
            <person name="Rambo T."/>
            <person name="Currie J."/>
            <person name="Collura K."/>
            <person name="Luo M."/>
            <person name="Yang T."/>
            <person name="Ammiraju J.S.S."/>
            <person name="Engler F."/>
            <person name="Soderlund C."/>
            <person name="Wing R.A."/>
            <person name="Palmer L.E."/>
            <person name="de la Bastide M."/>
            <person name="Spiegel L."/>
            <person name="Nascimento L."/>
            <person name="Zutavern T."/>
            <person name="O'Shaughnessy A."/>
            <person name="Dike S."/>
            <person name="Dedhia N."/>
            <person name="Preston R."/>
            <person name="Balija V."/>
            <person name="McCombie W.R."/>
            <person name="Chow T."/>
            <person name="Chen H."/>
            <person name="Chung M."/>
            <person name="Chen C."/>
            <person name="Shaw J."/>
            <person name="Wu H."/>
            <person name="Hsiao K."/>
            <person name="Chao Y."/>
            <person name="Chu M."/>
            <person name="Cheng C."/>
            <person name="Hour A."/>
            <person name="Lee P."/>
            <person name="Lin S."/>
            <person name="Lin Y."/>
            <person name="Liou J."/>
            <person name="Liu S."/>
            <person name="Hsing Y."/>
            <person name="Raghuvanshi S."/>
            <person name="Mohanty A."/>
            <person name="Bharti A.K."/>
            <person name="Gaur A."/>
            <person name="Gupta V."/>
            <person name="Kumar D."/>
            <person name="Ravi V."/>
            <person name="Vij S."/>
            <person name="Kapur A."/>
            <person name="Khurana P."/>
            <person name="Khurana P."/>
            <person name="Khurana J.P."/>
            <person name="Tyagi A.K."/>
            <person name="Gaikwad K."/>
            <person name="Singh A."/>
            <person name="Dalal V."/>
            <person name="Srivastava S."/>
            <person name="Dixit A."/>
            <person name="Pal A.K."/>
            <person name="Ghazi I.A."/>
            <person name="Yadav M."/>
            <person name="Pandit A."/>
            <person name="Bhargava A."/>
            <person name="Sureshbabu K."/>
            <person name="Batra K."/>
            <person name="Sharma T.R."/>
            <person name="Mohapatra T."/>
            <person name="Singh N.K."/>
            <person name="Messing J."/>
            <person name="Nelson A.B."/>
            <person name="Fuks G."/>
            <person name="Kavchok S."/>
            <person name="Keizer G."/>
            <person name="Linton E."/>
            <person name="Llaca V."/>
            <person name="Song R."/>
            <person name="Tanyolac B."/>
            <person name="Young S."/>
            <person name="Ho-Il K."/>
            <person name="Hahn J.H."/>
            <person name="Sangsakoo G."/>
            <person name="Vanavichit A."/>
            <person name="de Mattos Luiz.A.T."/>
            <person name="Zimmer P.D."/>
            <person name="Malone G."/>
            <person name="Dellagostin O."/>
            <person name="de Oliveira A.C."/>
            <person name="Bevan M."/>
            <person name="Bancroft I."/>
            <person name="Minx P."/>
            <person name="Cordum H."/>
            <person name="Wilson R."/>
            <person name="Cheng Z."/>
            <person name="Jin W."/>
            <person name="Jiang J."/>
            <person name="Leong S.A."/>
            <person name="Iwama H."/>
            <person name="Gojobori T."/>
            <person name="Itoh T."/>
            <person name="Niimura Y."/>
            <person name="Fujii Y."/>
            <person name="Habara T."/>
            <person name="Sakai H."/>
            <person name="Sato Y."/>
            <person name="Wilson G."/>
            <person name="Kumar K."/>
            <person name="McCouch S."/>
            <person name="Juretic N."/>
            <person name="Hoen D."/>
            <person name="Wright S."/>
            <person name="Bruskiewich R."/>
            <person name="Bureau T."/>
            <person name="Miyao A."/>
            <person name="Hirochika H."/>
            <person name="Nishikawa T."/>
            <person name="Kadowaki K."/>
            <person name="Sugiura M."/>
            <person name="Burr B."/>
            <person name="Sasaki T."/>
        </authorList>
    </citation>
    <scope>NUCLEOTIDE SEQUENCE [LARGE SCALE GENOMIC DNA]</scope>
    <source>
        <strain evidence="4">cv. Nipponbare</strain>
    </source>
</reference>
<evidence type="ECO:0000256" key="1">
    <source>
        <dbReference type="SAM" id="MobiDB-lite"/>
    </source>
</evidence>
<feature type="region of interest" description="Disordered" evidence="1">
    <location>
        <begin position="147"/>
        <end position="238"/>
    </location>
</feature>
<dbReference type="HOGENOM" id="CLU_2214381_0_0_1"/>
<name>Q6Z230_ORYSJ</name>
<protein>
    <submittedName>
        <fullName evidence="3">Uncharacterized protein</fullName>
    </submittedName>
</protein>